<dbReference type="AlphaFoldDB" id="A0A7S4E870"/>
<evidence type="ECO:0000313" key="3">
    <source>
        <dbReference type="EMBL" id="CAE0695937.1"/>
    </source>
</evidence>
<dbReference type="Proteomes" id="UP000789595">
    <property type="component" value="Unassembled WGS sequence"/>
</dbReference>
<reference evidence="3" key="1">
    <citation type="submission" date="2021-01" db="EMBL/GenBank/DDBJ databases">
        <authorList>
            <person name="Corre E."/>
            <person name="Pelletier E."/>
            <person name="Niang G."/>
            <person name="Scheremetjew M."/>
            <person name="Finn R."/>
            <person name="Kale V."/>
            <person name="Holt S."/>
            <person name="Cochrane G."/>
            <person name="Meng A."/>
            <person name="Brown T."/>
            <person name="Cohen L."/>
        </authorList>
    </citation>
    <scope>NUCLEOTIDE SEQUENCE</scope>
    <source>
        <strain evidence="3">CCMP1756</strain>
    </source>
</reference>
<gene>
    <name evidence="3" type="ORF">PCAL00307_LOCUS11373</name>
    <name evidence="4" type="ORF">PECAL_1P25560</name>
</gene>
<accession>A0A7S4E870</accession>
<protein>
    <submittedName>
        <fullName evidence="3">Uncharacterized protein</fullName>
    </submittedName>
</protein>
<reference evidence="4" key="2">
    <citation type="submission" date="2021-11" db="EMBL/GenBank/DDBJ databases">
        <authorList>
            <consortium name="Genoscope - CEA"/>
            <person name="William W."/>
        </authorList>
    </citation>
    <scope>NUCLEOTIDE SEQUENCE</scope>
</reference>
<dbReference type="OrthoDB" id="48002at2759"/>
<evidence type="ECO:0000256" key="1">
    <source>
        <dbReference type="SAM" id="Coils"/>
    </source>
</evidence>
<evidence type="ECO:0000313" key="5">
    <source>
        <dbReference type="Proteomes" id="UP000789595"/>
    </source>
</evidence>
<keyword evidence="5" id="KW-1185">Reference proteome</keyword>
<dbReference type="EMBL" id="CAKKNE010000001">
    <property type="protein sequence ID" value="CAH0366084.1"/>
    <property type="molecule type" value="Genomic_DNA"/>
</dbReference>
<feature type="region of interest" description="Disordered" evidence="2">
    <location>
        <begin position="584"/>
        <end position="609"/>
    </location>
</feature>
<organism evidence="3">
    <name type="scientific">Pelagomonas calceolata</name>
    <dbReference type="NCBI Taxonomy" id="35677"/>
    <lineage>
        <taxon>Eukaryota</taxon>
        <taxon>Sar</taxon>
        <taxon>Stramenopiles</taxon>
        <taxon>Ochrophyta</taxon>
        <taxon>Pelagophyceae</taxon>
        <taxon>Pelagomonadales</taxon>
        <taxon>Pelagomonadaceae</taxon>
        <taxon>Pelagomonas</taxon>
    </lineage>
</organism>
<evidence type="ECO:0000313" key="4">
    <source>
        <dbReference type="EMBL" id="CAH0366084.1"/>
    </source>
</evidence>
<evidence type="ECO:0000256" key="2">
    <source>
        <dbReference type="SAM" id="MobiDB-lite"/>
    </source>
</evidence>
<feature type="compositionally biased region" description="Low complexity" evidence="2">
    <location>
        <begin position="592"/>
        <end position="609"/>
    </location>
</feature>
<name>A0A7S4E870_9STRA</name>
<dbReference type="EMBL" id="HBIW01013246">
    <property type="protein sequence ID" value="CAE0695937.1"/>
    <property type="molecule type" value="Transcribed_RNA"/>
</dbReference>
<feature type="region of interest" description="Disordered" evidence="2">
    <location>
        <begin position="536"/>
        <end position="562"/>
    </location>
</feature>
<keyword evidence="1" id="KW-0175">Coiled coil</keyword>
<sequence>MALRSVLNRLPAPLRKRAYGLTAGGAAYKARVMKSRGLVTASKPISPLQTKLAIGAGVVTVGCVAGQTFFGSEEHFYDHRFVTEADPNALAEFYGNEDFMEIFCVFPFMVDFMMRSGYFDDNGHVHTFGLPPIISNMVVSMQFDEREEEDADGEANTVCFNKKERFKCTDALFGNTLWEMVQNFGYATRDDGKIEVYHYGQKWSGPFFIRLIFQMHARYVIWATEQHVNSPRFLAQDEDEEDDLVAQRHNIPKHLLGQFLDGLDVDVQAKLNTTLAALQQARSSEQEEEVKELLGTVQRLEGLVAELQAAKLKRAKTMVEAPLQRRVTEGGPSQKMGGSARGLYQRALVRRATAVEGEDDEDMLQRQTTDLSSTIEAALEEAEEVVTPVRTAIVRRLTAIEDSMKEEEDEVVSVPLKRHSTLNRRTITSIVNSEEDAAAPELMEAAREIEVEAAPEVVVVVEAAPAPEPVVVEEEGPVAALVRRVTEQIQEAVEAKTEASPASPTDAEAPVRRKTQLSFNFPGYAPYGYGYPPHPYQYAPPQQPYAQPPQQGQMPPPPPYPYYYAPPPPPHGYWAPPHAPMTVPQGAYYPGASAPTASSASVSSASQTE</sequence>
<feature type="region of interest" description="Disordered" evidence="2">
    <location>
        <begin position="492"/>
        <end position="514"/>
    </location>
</feature>
<feature type="coiled-coil region" evidence="1">
    <location>
        <begin position="268"/>
        <end position="310"/>
    </location>
</feature>
<proteinExistence type="predicted"/>